<feature type="compositionally biased region" description="Basic and acidic residues" evidence="1">
    <location>
        <begin position="110"/>
        <end position="121"/>
    </location>
</feature>
<evidence type="ECO:0000313" key="3">
    <source>
        <dbReference type="Proteomes" id="UP001589610"/>
    </source>
</evidence>
<dbReference type="Proteomes" id="UP001589610">
    <property type="component" value="Unassembled WGS sequence"/>
</dbReference>
<dbReference type="RefSeq" id="WP_344746729.1">
    <property type="nucleotide sequence ID" value="NZ_BAAAWW010000102.1"/>
</dbReference>
<evidence type="ECO:0000313" key="2">
    <source>
        <dbReference type="EMBL" id="MFB9678543.1"/>
    </source>
</evidence>
<dbReference type="Gene3D" id="1.25.40.10">
    <property type="entry name" value="Tetratricopeptide repeat domain"/>
    <property type="match status" value="1"/>
</dbReference>
<keyword evidence="3" id="KW-1185">Reference proteome</keyword>
<evidence type="ECO:0000256" key="1">
    <source>
        <dbReference type="SAM" id="MobiDB-lite"/>
    </source>
</evidence>
<gene>
    <name evidence="2" type="ORF">ACFFRH_23940</name>
</gene>
<proteinExistence type="predicted"/>
<accession>A0ABV5TLQ1</accession>
<organism evidence="2 3">
    <name type="scientific">Streptosporangium vulgare</name>
    <dbReference type="NCBI Taxonomy" id="46190"/>
    <lineage>
        <taxon>Bacteria</taxon>
        <taxon>Bacillati</taxon>
        <taxon>Actinomycetota</taxon>
        <taxon>Actinomycetes</taxon>
        <taxon>Streptosporangiales</taxon>
        <taxon>Streptosporangiaceae</taxon>
        <taxon>Streptosporangium</taxon>
    </lineage>
</organism>
<dbReference type="SUPFAM" id="SSF48452">
    <property type="entry name" value="TPR-like"/>
    <property type="match status" value="1"/>
</dbReference>
<dbReference type="EMBL" id="JBHMBS010000011">
    <property type="protein sequence ID" value="MFB9678543.1"/>
    <property type="molecule type" value="Genomic_DNA"/>
</dbReference>
<evidence type="ECO:0008006" key="4">
    <source>
        <dbReference type="Google" id="ProtNLM"/>
    </source>
</evidence>
<dbReference type="InterPro" id="IPR011990">
    <property type="entry name" value="TPR-like_helical_dom_sf"/>
</dbReference>
<feature type="region of interest" description="Disordered" evidence="1">
    <location>
        <begin position="110"/>
        <end position="133"/>
    </location>
</feature>
<sequence>MPPRPRSLKQQMDALTAQMREHGATWSQIAADYQLRFTFNPLRGYREAHRYTQSKVVQLWNLRWPDDALSERRLGAWEAWPSATGNEPPLSGLERLARIYQCRAGDLVHGEDHGRDDDHAGGRPATTDGPVPRSALTVTDISSFLGGLPARPPGNGTDRILAVADLREREFGHLVAALTQWADGMKRRDLLAVIASAAAAAHASPLLAHLDGDSLERLALVSRTPSRVDGEAVGHVETILRHAIRQEDILGPQAVLETALAQYGLVRRLLTGVANEDLRHRLMSLLADISRFIGWLLFNSGDFAGAEHYYGQARRAAHEADDDLMSSYVLAQWSHLATWSGDPRLGVEHALGALAWAQRGGSPILIAYANDVGARAYAGVLRRENARNRAKDHARCRTALSAARSGLEGSAEDDPGRSLAYFFGPAMLTLTRALCHLDMREPDSAISCAREAMTSIGTAFSRNLAFGHLYLGRAFAQKREIGQACTELARAAELTDRNRSPRLVAATAEARQALSPWNRTDPLVRLDERLRSYDLPAGRSSSR</sequence>
<protein>
    <recommendedName>
        <fullName evidence="4">Transcriptional regulator</fullName>
    </recommendedName>
</protein>
<name>A0ABV5TLQ1_9ACTN</name>
<comment type="caution">
    <text evidence="2">The sequence shown here is derived from an EMBL/GenBank/DDBJ whole genome shotgun (WGS) entry which is preliminary data.</text>
</comment>
<reference evidence="2 3" key="1">
    <citation type="submission" date="2024-09" db="EMBL/GenBank/DDBJ databases">
        <authorList>
            <person name="Sun Q."/>
            <person name="Mori K."/>
        </authorList>
    </citation>
    <scope>NUCLEOTIDE SEQUENCE [LARGE SCALE GENOMIC DNA]</scope>
    <source>
        <strain evidence="2 3">JCM 3028</strain>
    </source>
</reference>